<keyword evidence="2" id="KW-0067">ATP-binding</keyword>
<dbReference type="Pfam" id="PF00196">
    <property type="entry name" value="GerE"/>
    <property type="match status" value="1"/>
</dbReference>
<dbReference type="PANTHER" id="PTHR16305:SF35">
    <property type="entry name" value="TRANSCRIPTIONAL ACTIVATOR DOMAIN"/>
    <property type="match status" value="1"/>
</dbReference>
<evidence type="ECO:0000313" key="5">
    <source>
        <dbReference type="Proteomes" id="UP001317870"/>
    </source>
</evidence>
<dbReference type="InterPro" id="IPR027417">
    <property type="entry name" value="P-loop_NTPase"/>
</dbReference>
<dbReference type="InterPro" id="IPR016032">
    <property type="entry name" value="Sig_transdc_resp-reg_C-effctor"/>
</dbReference>
<evidence type="ECO:0000313" key="4">
    <source>
        <dbReference type="EMBL" id="BDU00757.1"/>
    </source>
</evidence>
<dbReference type="Proteomes" id="UP001317870">
    <property type="component" value="Chromosome"/>
</dbReference>
<dbReference type="Pfam" id="PF13191">
    <property type="entry name" value="AAA_16"/>
    <property type="match status" value="1"/>
</dbReference>
<proteinExistence type="predicted"/>
<keyword evidence="5" id="KW-1185">Reference proteome</keyword>
<dbReference type="CDD" id="cd06170">
    <property type="entry name" value="LuxR_C_like"/>
    <property type="match status" value="1"/>
</dbReference>
<dbReference type="SUPFAM" id="SSF46894">
    <property type="entry name" value="C-terminal effector domain of the bipartite response regulators"/>
    <property type="match status" value="1"/>
</dbReference>
<dbReference type="InterPro" id="IPR000792">
    <property type="entry name" value="Tscrpt_reg_LuxR_C"/>
</dbReference>
<dbReference type="InterPro" id="IPR011990">
    <property type="entry name" value="TPR-like_helical_dom_sf"/>
</dbReference>
<dbReference type="EMBL" id="AP026978">
    <property type="protein sequence ID" value="BDU00757.1"/>
    <property type="molecule type" value="Genomic_DNA"/>
</dbReference>
<dbReference type="SUPFAM" id="SSF52540">
    <property type="entry name" value="P-loop containing nucleoside triphosphate hydrolases"/>
    <property type="match status" value="1"/>
</dbReference>
<feature type="domain" description="HTH luxR-type" evidence="3">
    <location>
        <begin position="933"/>
        <end position="998"/>
    </location>
</feature>
<dbReference type="PROSITE" id="PS50043">
    <property type="entry name" value="HTH_LUXR_2"/>
    <property type="match status" value="1"/>
</dbReference>
<evidence type="ECO:0000256" key="2">
    <source>
        <dbReference type="ARBA" id="ARBA00022840"/>
    </source>
</evidence>
<organism evidence="4 5">
    <name type="scientific">Nocardia sputorum</name>
    <dbReference type="NCBI Taxonomy" id="2984338"/>
    <lineage>
        <taxon>Bacteria</taxon>
        <taxon>Bacillati</taxon>
        <taxon>Actinomycetota</taxon>
        <taxon>Actinomycetes</taxon>
        <taxon>Mycobacteriales</taxon>
        <taxon>Nocardiaceae</taxon>
        <taxon>Nocardia</taxon>
    </lineage>
</organism>
<protein>
    <submittedName>
        <fullName evidence="4">Helix-turn-helix transcriptional regulator</fullName>
    </submittedName>
</protein>
<dbReference type="InterPro" id="IPR041664">
    <property type="entry name" value="AAA_16"/>
</dbReference>
<dbReference type="PANTHER" id="PTHR16305">
    <property type="entry name" value="TESTICULAR SOLUBLE ADENYLYL CYCLASE"/>
    <property type="match status" value="1"/>
</dbReference>
<accession>A0ABN6U6B2</accession>
<dbReference type="PRINTS" id="PR00038">
    <property type="entry name" value="HTHLUXR"/>
</dbReference>
<dbReference type="InterPro" id="IPR036388">
    <property type="entry name" value="WH-like_DNA-bd_sf"/>
</dbReference>
<dbReference type="Gene3D" id="1.10.10.10">
    <property type="entry name" value="Winged helix-like DNA-binding domain superfamily/Winged helix DNA-binding domain"/>
    <property type="match status" value="1"/>
</dbReference>
<reference evidence="4 5" key="1">
    <citation type="submission" date="2022-11" db="EMBL/GenBank/DDBJ databases">
        <title>Genome Sequencing of Nocardia sp. ON39_IFM12276 and assembly.</title>
        <authorList>
            <person name="Shimojima M."/>
            <person name="Toyokawa M."/>
            <person name="Uesaka K."/>
        </authorList>
    </citation>
    <scope>NUCLEOTIDE SEQUENCE [LARGE SCALE GENOMIC DNA]</scope>
    <source>
        <strain evidence="4 5">IFM 12276</strain>
    </source>
</reference>
<evidence type="ECO:0000259" key="3">
    <source>
        <dbReference type="PROSITE" id="PS50043"/>
    </source>
</evidence>
<dbReference type="Gene3D" id="1.25.40.10">
    <property type="entry name" value="Tetratricopeptide repeat domain"/>
    <property type="match status" value="1"/>
</dbReference>
<name>A0ABN6U6B2_9NOCA</name>
<dbReference type="SMART" id="SM00421">
    <property type="entry name" value="HTH_LUXR"/>
    <property type="match status" value="1"/>
</dbReference>
<sequence length="1003" mass="105913">MAPSARGGHDRAVVSLPVRGAFVGRAAELTALQDAHRDPAVHTVLVGGEAGIGKSRLVAEFGTRLDARTAVVSGRCPEFGAKGVPFAPFIAVMRALLRDKGVEALAALLPARPALARWLPGLAARSDGAEVDTDRIRLFGEILTVLEQFAMTEPLVVVLEDLHWSDDAGLDLLAFLVANIAEGDLFLVGTYRPADSGPLRKLVTGLRRDPSVRLLSTAPLTKHEVGRQLAALRGREPEPGTITRVFERSRGIPLFVEALGPAPEDTPAELSELLLGPLSDLPAQAASVLRLAAAAGSPVRHTVLAAASDLAEDALTTALRLLVDQQLLVPDDTGYAFRHVLIRDAVYADLLPAERKRLHRSISRALIALRERDAGQCPSGELASHAYAAGEFTSAIQAAWEAAAEARSVGAHRVEVRHLDRVLESWDQVAEAASRVDAERIEVVEAVVAACYRGGVIERGIAAADEALAAIDAGTEPERVARLRYYRAGLRNQSSGGGEDDLRAALACLPSNRPTLLRGEVLAELAAARAFSGAAAAAEHDARAAVEVAEQLRDVPTAHDTSSVTATALRPPGVIEEAAGADVATAVSHWRRSSVLREDRSAASLAARAHAYLGLATADRPDVAMAHFEQAHAAAKAAGDPGTLVTVVLWETALLVSAGADEAAIAAIQQGLRAAHESYRFAEAAPILLVKWAQALTALGRWNEALDLIDESLTEQLPPLSTAALLLCHARIMLARGDDEAATTSAANAQPLLGDRRWARQYQIQLHTVQTEIALATGNPQRAAEIGAATLTADDLAAHHHEAWALADAVARTRCAPLVLHSVTERLPVTTAVDAAYRNSCHAVRSGRPADWTAVASSWRTLRRPFELARSLLESGTAELAAGDRVAARSALRSVLRLADEVAAAPLAEQARQLADRAGIELADSGSQPATARPANTSGLTPRELDVLRLVATGASNRRIAAELFISANTAGVHVSRILTKLDASSRTEAAAIARERGLLVSG</sequence>
<keyword evidence="1" id="KW-0547">Nucleotide-binding</keyword>
<dbReference type="SUPFAM" id="SSF48452">
    <property type="entry name" value="TPR-like"/>
    <property type="match status" value="1"/>
</dbReference>
<evidence type="ECO:0000256" key="1">
    <source>
        <dbReference type="ARBA" id="ARBA00022741"/>
    </source>
</evidence>
<gene>
    <name evidence="4" type="ORF">IFM12276_37850</name>
</gene>